<dbReference type="GeneTree" id="ENSGT01120000274823"/>
<evidence type="ECO:0000256" key="1">
    <source>
        <dbReference type="SAM" id="Coils"/>
    </source>
</evidence>
<organism evidence="3 4">
    <name type="scientific">Serinus canaria</name>
    <name type="common">Island canary</name>
    <name type="synonym">Fringilla canaria</name>
    <dbReference type="NCBI Taxonomy" id="9135"/>
    <lineage>
        <taxon>Eukaryota</taxon>
        <taxon>Metazoa</taxon>
        <taxon>Chordata</taxon>
        <taxon>Craniata</taxon>
        <taxon>Vertebrata</taxon>
        <taxon>Euteleostomi</taxon>
        <taxon>Archelosauria</taxon>
        <taxon>Archosauria</taxon>
        <taxon>Dinosauria</taxon>
        <taxon>Saurischia</taxon>
        <taxon>Theropoda</taxon>
        <taxon>Coelurosauria</taxon>
        <taxon>Aves</taxon>
        <taxon>Neognathae</taxon>
        <taxon>Neoaves</taxon>
        <taxon>Telluraves</taxon>
        <taxon>Australaves</taxon>
        <taxon>Passeriformes</taxon>
        <taxon>Passeroidea</taxon>
        <taxon>Fringillidae</taxon>
        <taxon>Carduelinae</taxon>
        <taxon>Serinus</taxon>
    </lineage>
</organism>
<reference evidence="3" key="2">
    <citation type="submission" date="2025-09" db="UniProtKB">
        <authorList>
            <consortium name="Ensembl"/>
        </authorList>
    </citation>
    <scope>IDENTIFICATION</scope>
</reference>
<feature type="coiled-coil region" evidence="1">
    <location>
        <begin position="29"/>
        <end position="56"/>
    </location>
</feature>
<dbReference type="Ensembl" id="ENSSCAT00000011430.1">
    <property type="protein sequence ID" value="ENSSCAP00000010106.1"/>
    <property type="gene ID" value="ENSSCAG00000007675.1"/>
</dbReference>
<keyword evidence="1" id="KW-0175">Coiled coil</keyword>
<accession>A0A8C9MYQ7</accession>
<sequence length="116" mass="13836">SEEDFWEFREFGQVCSVPPDLSPEERRELESIRRRKQELLGEIQRLRDELSEAIKFLGIFGFFSFFFFFIFQEIWGGFFVNFGGIFGENLGNLGGILGKFWEFEEFWGNFGDLWVF</sequence>
<reference evidence="3" key="1">
    <citation type="submission" date="2025-08" db="UniProtKB">
        <authorList>
            <consortium name="Ensembl"/>
        </authorList>
    </citation>
    <scope>IDENTIFICATION</scope>
</reference>
<keyword evidence="2" id="KW-0472">Membrane</keyword>
<keyword evidence="4" id="KW-1185">Reference proteome</keyword>
<name>A0A8C9MYQ7_SERCA</name>
<dbReference type="Proteomes" id="UP000694409">
    <property type="component" value="Unassembled WGS sequence"/>
</dbReference>
<keyword evidence="2" id="KW-0812">Transmembrane</keyword>
<evidence type="ECO:0000256" key="2">
    <source>
        <dbReference type="SAM" id="Phobius"/>
    </source>
</evidence>
<evidence type="ECO:0000313" key="3">
    <source>
        <dbReference type="Ensembl" id="ENSSCAP00000010106.1"/>
    </source>
</evidence>
<keyword evidence="2" id="KW-1133">Transmembrane helix</keyword>
<feature type="transmembrane region" description="Helical" evidence="2">
    <location>
        <begin position="53"/>
        <end position="71"/>
    </location>
</feature>
<dbReference type="AlphaFoldDB" id="A0A8C9MYQ7"/>
<proteinExistence type="predicted"/>
<evidence type="ECO:0000313" key="4">
    <source>
        <dbReference type="Proteomes" id="UP000694409"/>
    </source>
</evidence>
<protein>
    <submittedName>
        <fullName evidence="3">Uncharacterized protein</fullName>
    </submittedName>
</protein>